<dbReference type="RefSeq" id="WP_047905774.1">
    <property type="nucleotide sequence ID" value="NZ_CP011807.3"/>
</dbReference>
<name>A0A0H3WQI4_9BURK</name>
<dbReference type="Proteomes" id="UP000035651">
    <property type="component" value="Chromosome"/>
</dbReference>
<dbReference type="Gene3D" id="3.30.1330.10">
    <property type="entry name" value="PurM-like, N-terminal domain"/>
    <property type="match status" value="1"/>
</dbReference>
<evidence type="ECO:0000256" key="6">
    <source>
        <dbReference type="ARBA" id="ARBA00022741"/>
    </source>
</evidence>
<keyword evidence="6 13" id="KW-0547">Nucleotide-binding</keyword>
<evidence type="ECO:0000256" key="10">
    <source>
        <dbReference type="ARBA" id="ARBA00032931"/>
    </source>
</evidence>
<dbReference type="InterPro" id="IPR036676">
    <property type="entry name" value="PurM-like_C_sf"/>
</dbReference>
<dbReference type="GO" id="GO:0005829">
    <property type="term" value="C:cytosol"/>
    <property type="evidence" value="ECO:0007669"/>
    <property type="project" value="TreeGrafter"/>
</dbReference>
<dbReference type="STRING" id="656179.AB870_06580"/>
<evidence type="ECO:0000259" key="15">
    <source>
        <dbReference type="Pfam" id="PF02769"/>
    </source>
</evidence>
<comment type="pathway">
    <text evidence="1 13">Purine metabolism; IMP biosynthesis via de novo pathway; 5-amino-1-(5-phospho-D-ribosyl)imidazole from N(2)-formyl-N(1)-(5-phospho-D-ribosyl)glycinamide: step 2/2.</text>
</comment>
<comment type="subcellular location">
    <subcellularLocation>
        <location evidence="13">Cytoplasm</location>
    </subcellularLocation>
</comment>
<dbReference type="SUPFAM" id="SSF56042">
    <property type="entry name" value="PurM C-terminal domain-like"/>
    <property type="match status" value="1"/>
</dbReference>
<dbReference type="OrthoDB" id="9777881at2"/>
<keyword evidence="7 13" id="KW-0658">Purine biosynthesis</keyword>
<evidence type="ECO:0000256" key="1">
    <source>
        <dbReference type="ARBA" id="ARBA00004686"/>
    </source>
</evidence>
<evidence type="ECO:0000256" key="11">
    <source>
        <dbReference type="ARBA" id="ARBA00033093"/>
    </source>
</evidence>
<evidence type="ECO:0000256" key="5">
    <source>
        <dbReference type="ARBA" id="ARBA00022598"/>
    </source>
</evidence>
<sequence>MSHPNETSGLSYRDAGVDIEAGDALVEAIKPFAKKTLRDGVLGGIGGFGALFEVPKRYKEPVLVSGTDGVGTKLKLAFTLNKHDTVGQDLVAMSVNDILVQGAEPLFFLDYFACGKLDVATAATVVKGIAQGCELAGCALIGGETAEMPSMYPDGEYDLAGFAVGAVEKSKIIDGKSIVPGDVVLGLASSGAHSNGYSLVRKIIDVARPDLDADFHGQPLRDVLMAPTRIYVKPLLALMETLTVKGMAHITGGGIVENIPRVLQDHLTADIRQDAWTLPPLFQWLQEHGKVADAEMHRVFNCGIGMAVIVSAADADAAVTHLEASGETVYRLGTIRERKEGEAQTIVS</sequence>
<dbReference type="GO" id="GO:0004637">
    <property type="term" value="F:phosphoribosylamine-glycine ligase activity"/>
    <property type="evidence" value="ECO:0007669"/>
    <property type="project" value="TreeGrafter"/>
</dbReference>
<keyword evidence="5 13" id="KW-0436">Ligase</keyword>
<dbReference type="PANTHER" id="PTHR10520:SF12">
    <property type="entry name" value="TRIFUNCTIONAL PURINE BIOSYNTHETIC PROTEIN ADENOSINE-3"/>
    <property type="match status" value="1"/>
</dbReference>
<dbReference type="Pfam" id="PF00586">
    <property type="entry name" value="AIRS"/>
    <property type="match status" value="1"/>
</dbReference>
<dbReference type="EMBL" id="CP011807">
    <property type="protein sequence ID" value="AKM29850.1"/>
    <property type="molecule type" value="Genomic_DNA"/>
</dbReference>
<feature type="domain" description="PurM-like C-terminal" evidence="15">
    <location>
        <begin position="180"/>
        <end position="343"/>
    </location>
</feature>
<evidence type="ECO:0000259" key="14">
    <source>
        <dbReference type="Pfam" id="PF00586"/>
    </source>
</evidence>
<dbReference type="KEGG" id="pfg:AB870_06580"/>
<dbReference type="CDD" id="cd02196">
    <property type="entry name" value="PurM"/>
    <property type="match status" value="1"/>
</dbReference>
<feature type="domain" description="PurM-like N-terminal" evidence="14">
    <location>
        <begin position="62"/>
        <end position="167"/>
    </location>
</feature>
<evidence type="ECO:0000256" key="13">
    <source>
        <dbReference type="HAMAP-Rule" id="MF_00741"/>
    </source>
</evidence>
<dbReference type="AlphaFoldDB" id="A0A0H3WQI4"/>
<dbReference type="PATRIC" id="fig|656179.3.peg.1420"/>
<dbReference type="NCBIfam" id="TIGR00878">
    <property type="entry name" value="purM"/>
    <property type="match status" value="1"/>
</dbReference>
<comment type="catalytic activity">
    <reaction evidence="12 13">
        <text>2-formamido-N(1)-(5-O-phospho-beta-D-ribosyl)acetamidine + ATP = 5-amino-1-(5-phospho-beta-D-ribosyl)imidazole + ADP + phosphate + H(+)</text>
        <dbReference type="Rhea" id="RHEA:23032"/>
        <dbReference type="ChEBI" id="CHEBI:15378"/>
        <dbReference type="ChEBI" id="CHEBI:30616"/>
        <dbReference type="ChEBI" id="CHEBI:43474"/>
        <dbReference type="ChEBI" id="CHEBI:137981"/>
        <dbReference type="ChEBI" id="CHEBI:147287"/>
        <dbReference type="ChEBI" id="CHEBI:456216"/>
        <dbReference type="EC" id="6.3.3.1"/>
    </reaction>
</comment>
<evidence type="ECO:0000256" key="4">
    <source>
        <dbReference type="ARBA" id="ARBA00020367"/>
    </source>
</evidence>
<organism evidence="16 17">
    <name type="scientific">Pandoraea faecigallinarum</name>
    <dbReference type="NCBI Taxonomy" id="656179"/>
    <lineage>
        <taxon>Bacteria</taxon>
        <taxon>Pseudomonadati</taxon>
        <taxon>Pseudomonadota</taxon>
        <taxon>Betaproteobacteria</taxon>
        <taxon>Burkholderiales</taxon>
        <taxon>Burkholderiaceae</taxon>
        <taxon>Pandoraea</taxon>
    </lineage>
</organism>
<proteinExistence type="inferred from homology"/>
<dbReference type="PANTHER" id="PTHR10520">
    <property type="entry name" value="TRIFUNCTIONAL PURINE BIOSYNTHETIC PROTEIN ADENOSINE-3-RELATED"/>
    <property type="match status" value="1"/>
</dbReference>
<dbReference type="InterPro" id="IPR010918">
    <property type="entry name" value="PurM-like_C_dom"/>
</dbReference>
<keyword evidence="17" id="KW-1185">Reference proteome</keyword>
<protein>
    <recommendedName>
        <fullName evidence="4 13">Phosphoribosylformylglycinamidine cyclo-ligase</fullName>
        <ecNumber evidence="3 13">6.3.3.1</ecNumber>
    </recommendedName>
    <alternativeName>
        <fullName evidence="10 13">AIR synthase</fullName>
    </alternativeName>
    <alternativeName>
        <fullName evidence="11 13">AIRS</fullName>
    </alternativeName>
    <alternativeName>
        <fullName evidence="9 13">Phosphoribosyl-aminoimidazole synthetase</fullName>
    </alternativeName>
</protein>
<evidence type="ECO:0000256" key="7">
    <source>
        <dbReference type="ARBA" id="ARBA00022755"/>
    </source>
</evidence>
<gene>
    <name evidence="13" type="primary">purM</name>
    <name evidence="16" type="ORF">AB870_06580</name>
</gene>
<dbReference type="InterPro" id="IPR004733">
    <property type="entry name" value="PurM_cligase"/>
</dbReference>
<reference evidence="16" key="1">
    <citation type="submission" date="2016-06" db="EMBL/GenBank/DDBJ databases">
        <title>Complete Genome Sequence of Pandoraea faecigallinarum DSM-23572.</title>
        <authorList>
            <person name="Yong D."/>
            <person name="Ee R."/>
            <person name="Lim Y.-L."/>
            <person name="Yin W.-F."/>
            <person name="Chan K.-G."/>
        </authorList>
    </citation>
    <scope>NUCLEOTIDE SEQUENCE</scope>
    <source>
        <strain evidence="16">DSM 23572</strain>
    </source>
</reference>
<evidence type="ECO:0000313" key="17">
    <source>
        <dbReference type="Proteomes" id="UP000035651"/>
    </source>
</evidence>
<dbReference type="Pfam" id="PF02769">
    <property type="entry name" value="AIRS_C"/>
    <property type="match status" value="1"/>
</dbReference>
<keyword evidence="8 13" id="KW-0067">ATP-binding</keyword>
<dbReference type="Gene3D" id="3.90.650.10">
    <property type="entry name" value="PurM-like C-terminal domain"/>
    <property type="match status" value="1"/>
</dbReference>
<accession>A0A0H3WQI4</accession>
<dbReference type="HAMAP" id="MF_00741">
    <property type="entry name" value="AIRS"/>
    <property type="match status" value="1"/>
</dbReference>
<keyword evidence="13" id="KW-0963">Cytoplasm</keyword>
<dbReference type="SUPFAM" id="SSF55326">
    <property type="entry name" value="PurM N-terminal domain-like"/>
    <property type="match status" value="1"/>
</dbReference>
<dbReference type="InterPro" id="IPR016188">
    <property type="entry name" value="PurM-like_N"/>
</dbReference>
<evidence type="ECO:0000256" key="3">
    <source>
        <dbReference type="ARBA" id="ARBA00013047"/>
    </source>
</evidence>
<evidence type="ECO:0000256" key="2">
    <source>
        <dbReference type="ARBA" id="ARBA00010280"/>
    </source>
</evidence>
<comment type="similarity">
    <text evidence="2 13">Belongs to the AIR synthase family.</text>
</comment>
<dbReference type="GO" id="GO:0006189">
    <property type="term" value="P:'de novo' IMP biosynthetic process"/>
    <property type="evidence" value="ECO:0007669"/>
    <property type="project" value="UniProtKB-UniRule"/>
</dbReference>
<dbReference type="InterPro" id="IPR036921">
    <property type="entry name" value="PurM-like_N_sf"/>
</dbReference>
<dbReference type="GO" id="GO:0046084">
    <property type="term" value="P:adenine biosynthetic process"/>
    <property type="evidence" value="ECO:0007669"/>
    <property type="project" value="TreeGrafter"/>
</dbReference>
<dbReference type="GO" id="GO:0005524">
    <property type="term" value="F:ATP binding"/>
    <property type="evidence" value="ECO:0007669"/>
    <property type="project" value="UniProtKB-KW"/>
</dbReference>
<evidence type="ECO:0000256" key="8">
    <source>
        <dbReference type="ARBA" id="ARBA00022840"/>
    </source>
</evidence>
<dbReference type="GO" id="GO:0004641">
    <property type="term" value="F:phosphoribosylformylglycinamidine cyclo-ligase activity"/>
    <property type="evidence" value="ECO:0007669"/>
    <property type="project" value="UniProtKB-UniRule"/>
</dbReference>
<evidence type="ECO:0000256" key="9">
    <source>
        <dbReference type="ARBA" id="ARBA00031908"/>
    </source>
</evidence>
<evidence type="ECO:0000256" key="12">
    <source>
        <dbReference type="ARBA" id="ARBA00049057"/>
    </source>
</evidence>
<dbReference type="FunFam" id="3.90.650.10:FF:000001">
    <property type="entry name" value="Phosphoribosylformylglycinamidine cyclo-ligase"/>
    <property type="match status" value="1"/>
</dbReference>
<dbReference type="EC" id="6.3.3.1" evidence="3 13"/>
<evidence type="ECO:0000313" key="16">
    <source>
        <dbReference type="EMBL" id="AKM29850.1"/>
    </source>
</evidence>
<dbReference type="FunFam" id="3.30.1330.10:FF:000001">
    <property type="entry name" value="Phosphoribosylformylglycinamidine cyclo-ligase"/>
    <property type="match status" value="1"/>
</dbReference>
<dbReference type="UniPathway" id="UPA00074">
    <property type="reaction ID" value="UER00129"/>
</dbReference>